<accession>A0A8J4ACK2</accession>
<comment type="caution">
    <text evidence="1">The sequence shown here is derived from an EMBL/GenBank/DDBJ whole genome shotgun (WGS) entry which is preliminary data.</text>
</comment>
<protein>
    <submittedName>
        <fullName evidence="1">Uncharacterized protein</fullName>
    </submittedName>
</protein>
<name>A0A8J4ACK2_9ACTN</name>
<proteinExistence type="predicted"/>
<organism evidence="1 2">
    <name type="scientific">Actinocatenispora comari</name>
    <dbReference type="NCBI Taxonomy" id="2807577"/>
    <lineage>
        <taxon>Bacteria</taxon>
        <taxon>Bacillati</taxon>
        <taxon>Actinomycetota</taxon>
        <taxon>Actinomycetes</taxon>
        <taxon>Micromonosporales</taxon>
        <taxon>Micromonosporaceae</taxon>
        <taxon>Actinocatenispora</taxon>
    </lineage>
</organism>
<gene>
    <name evidence="1" type="ORF">NUM_43650</name>
</gene>
<reference evidence="2" key="1">
    <citation type="journal article" date="2021" name="Int. J. Syst. Evol. Microbiol.">
        <title>Actinocatenispora comari sp. nov., an endophytic actinomycete isolated from aerial parts of Comarum salesowianum.</title>
        <authorList>
            <person name="Oyunbileg N."/>
            <person name="Iizaka Y."/>
            <person name="Hamada M."/>
            <person name="Davaapurev B.O."/>
            <person name="Fukumoto A."/>
            <person name="Tsetseg B."/>
            <person name="Kato F."/>
            <person name="Tamura T."/>
            <person name="Batkhuu J."/>
            <person name="Anzai Y."/>
        </authorList>
    </citation>
    <scope>NUCLEOTIDE SEQUENCE [LARGE SCALE GENOMIC DNA]</scope>
    <source>
        <strain evidence="2">NUM-2625</strain>
    </source>
</reference>
<evidence type="ECO:0000313" key="1">
    <source>
        <dbReference type="EMBL" id="GIL29111.1"/>
    </source>
</evidence>
<dbReference type="AlphaFoldDB" id="A0A8J4ACK2"/>
<dbReference type="Proteomes" id="UP000614996">
    <property type="component" value="Unassembled WGS sequence"/>
</dbReference>
<keyword evidence="2" id="KW-1185">Reference proteome</keyword>
<evidence type="ECO:0000313" key="2">
    <source>
        <dbReference type="Proteomes" id="UP000614996"/>
    </source>
</evidence>
<dbReference type="RefSeq" id="WP_207126791.1">
    <property type="nucleotide sequence ID" value="NZ_BOPO01000084.1"/>
</dbReference>
<sequence>MTTTTLTGHQPESVSNHQACAGCGTPLDPDGAACTGCRRCPTCGSQRRRIQPGGSTDCDGCDWYCDDCEDWFAAADTCGCLICTFCSTRISDGDQYTIGRKTLCEDCTYYCDDCEARIPEGEDCECPTCDRCGDRVADNDSYWVDGRQLCDGCTWYCDDCETTVEDGDPCSCQRLNGLVHSWGYLPELIFRGAGPLYLGMELEIAIPNELQHACAELAVDTLGDLGFLKEDGTVNGFELVTHPMTYTWAMSGFPWPLLPQLRTAGGSDTAPNTGLHVHLSRAGFDGPAHIHRWMKLIHRNRHHVLQLARRDNDRYAAFTDEERRAVVHYAKKQSVSGKYRAINTCPEDTFELRMFASSLQPEHVQAVLGFADASVEYTRTLTVADIAHGNGWGWESFRSWVSEHDQYAPLAAELGEAVPACA</sequence>
<dbReference type="EMBL" id="BOPO01000084">
    <property type="protein sequence ID" value="GIL29111.1"/>
    <property type="molecule type" value="Genomic_DNA"/>
</dbReference>